<gene>
    <name evidence="2" type="ORF">HGB38_20615</name>
</gene>
<name>A0A7X6L6G3_9NOCA</name>
<dbReference type="PANTHER" id="PTHR43194:SF2">
    <property type="entry name" value="PEROXISOMAL MEMBRANE PROTEIN LPX1"/>
    <property type="match status" value="1"/>
</dbReference>
<keyword evidence="3" id="KW-1185">Reference proteome</keyword>
<reference evidence="2 3" key="1">
    <citation type="submission" date="2020-04" db="EMBL/GenBank/DDBJ databases">
        <title>MicrobeNet Type strains.</title>
        <authorList>
            <person name="Nicholson A.C."/>
        </authorList>
    </citation>
    <scope>NUCLEOTIDE SEQUENCE [LARGE SCALE GENOMIC DNA]</scope>
    <source>
        <strain evidence="2 3">DSM 44956</strain>
    </source>
</reference>
<dbReference type="Pfam" id="PF12697">
    <property type="entry name" value="Abhydrolase_6"/>
    <property type="match status" value="1"/>
</dbReference>
<dbReference type="RefSeq" id="WP_062974180.1">
    <property type="nucleotide sequence ID" value="NZ_JAAXOS010000009.1"/>
</dbReference>
<dbReference type="PANTHER" id="PTHR43194">
    <property type="entry name" value="HYDROLASE ALPHA/BETA FOLD FAMILY"/>
    <property type="match status" value="1"/>
</dbReference>
<dbReference type="InterPro" id="IPR029058">
    <property type="entry name" value="AB_hydrolase_fold"/>
</dbReference>
<sequence length="163" mass="18014">MKYFVVPGESRHLDQATRAELRGDFIECGDGITHYEMAGPEGGEVVVFAGSLTTPLFYWDQLVGELHSRGFRTVTFSAYGRGYSDRVAAAYDEALFVRQIAELTQRLDLAEPFHLVGASMGALVAMAFHIVSPCGHMVPYEEPARTSLLFTAFVDTARKESSR</sequence>
<evidence type="ECO:0000313" key="3">
    <source>
        <dbReference type="Proteomes" id="UP000540698"/>
    </source>
</evidence>
<dbReference type="Gene3D" id="3.40.50.1820">
    <property type="entry name" value="alpha/beta hydrolase"/>
    <property type="match status" value="1"/>
</dbReference>
<dbReference type="AlphaFoldDB" id="A0A7X6L6G3"/>
<feature type="domain" description="AB hydrolase-1" evidence="1">
    <location>
        <begin position="56"/>
        <end position="130"/>
    </location>
</feature>
<comment type="caution">
    <text evidence="2">The sequence shown here is derived from an EMBL/GenBank/DDBJ whole genome shotgun (WGS) entry which is preliminary data.</text>
</comment>
<proteinExistence type="predicted"/>
<keyword evidence="2" id="KW-0378">Hydrolase</keyword>
<dbReference type="SUPFAM" id="SSF53474">
    <property type="entry name" value="alpha/beta-Hydrolases"/>
    <property type="match status" value="1"/>
</dbReference>
<evidence type="ECO:0000259" key="1">
    <source>
        <dbReference type="Pfam" id="PF12697"/>
    </source>
</evidence>
<organism evidence="2 3">
    <name type="scientific">Nocardia gamkensis</name>
    <dbReference type="NCBI Taxonomy" id="352869"/>
    <lineage>
        <taxon>Bacteria</taxon>
        <taxon>Bacillati</taxon>
        <taxon>Actinomycetota</taxon>
        <taxon>Actinomycetes</taxon>
        <taxon>Mycobacteriales</taxon>
        <taxon>Nocardiaceae</taxon>
        <taxon>Nocardia</taxon>
    </lineage>
</organism>
<dbReference type="GO" id="GO:0016787">
    <property type="term" value="F:hydrolase activity"/>
    <property type="evidence" value="ECO:0007669"/>
    <property type="project" value="UniProtKB-KW"/>
</dbReference>
<evidence type="ECO:0000313" key="2">
    <source>
        <dbReference type="EMBL" id="NKY28602.1"/>
    </source>
</evidence>
<dbReference type="InterPro" id="IPR000073">
    <property type="entry name" value="AB_hydrolase_1"/>
</dbReference>
<dbReference type="EMBL" id="JAAXOS010000009">
    <property type="protein sequence ID" value="NKY28602.1"/>
    <property type="molecule type" value="Genomic_DNA"/>
</dbReference>
<accession>A0A7X6L6G3</accession>
<dbReference type="InterPro" id="IPR050228">
    <property type="entry name" value="Carboxylesterase_BioH"/>
</dbReference>
<protein>
    <submittedName>
        <fullName evidence="2">Alpha/beta fold hydrolase</fullName>
    </submittedName>
</protein>
<dbReference type="Proteomes" id="UP000540698">
    <property type="component" value="Unassembled WGS sequence"/>
</dbReference>